<evidence type="ECO:0000256" key="1">
    <source>
        <dbReference type="SAM" id="MobiDB-lite"/>
    </source>
</evidence>
<organism evidence="3">
    <name type="scientific">bioreactor metagenome</name>
    <dbReference type="NCBI Taxonomy" id="1076179"/>
    <lineage>
        <taxon>unclassified sequences</taxon>
        <taxon>metagenomes</taxon>
        <taxon>ecological metagenomes</taxon>
    </lineage>
</organism>
<dbReference type="Gene3D" id="3.30.390.50">
    <property type="entry name" value="CO dehydrogenase flavoprotein, C-terminal domain"/>
    <property type="match status" value="1"/>
</dbReference>
<evidence type="ECO:0000259" key="2">
    <source>
        <dbReference type="SMART" id="SM01092"/>
    </source>
</evidence>
<dbReference type="AlphaFoldDB" id="A0A645CGQ2"/>
<dbReference type="SUPFAM" id="SSF55447">
    <property type="entry name" value="CO dehydrogenase flavoprotein C-terminal domain-like"/>
    <property type="match status" value="1"/>
</dbReference>
<feature type="region of interest" description="Disordered" evidence="1">
    <location>
        <begin position="75"/>
        <end position="94"/>
    </location>
</feature>
<evidence type="ECO:0000313" key="3">
    <source>
        <dbReference type="EMBL" id="MPM76124.1"/>
    </source>
</evidence>
<dbReference type="EMBL" id="VSSQ01027084">
    <property type="protein sequence ID" value="MPM76124.1"/>
    <property type="molecule type" value="Genomic_DNA"/>
</dbReference>
<proteinExistence type="predicted"/>
<dbReference type="InterPro" id="IPR036683">
    <property type="entry name" value="CO_DH_flav_C_dom_sf"/>
</dbReference>
<protein>
    <recommendedName>
        <fullName evidence="2">CO dehydrogenase flavoprotein C-terminal domain-containing protein</fullName>
    </recommendedName>
</protein>
<dbReference type="Pfam" id="PF03450">
    <property type="entry name" value="CO_deh_flav_C"/>
    <property type="match status" value="1"/>
</dbReference>
<sequence>MRNAMDIATIGCSVNVVLSADQKTIQRARIAYGVAGPVPMRARTAEAALAGQPVGEAAIEIVGKEVQTTSIRVRAGAPRRISAGRSSAKQPGAA</sequence>
<feature type="domain" description="CO dehydrogenase flavoprotein C-terminal" evidence="2">
    <location>
        <begin position="2"/>
        <end position="94"/>
    </location>
</feature>
<gene>
    <name evidence="3" type="ORF">SDC9_123119</name>
</gene>
<accession>A0A645CGQ2</accession>
<dbReference type="InterPro" id="IPR005107">
    <property type="entry name" value="CO_DH_flav_C"/>
</dbReference>
<reference evidence="3" key="1">
    <citation type="submission" date="2019-08" db="EMBL/GenBank/DDBJ databases">
        <authorList>
            <person name="Kucharzyk K."/>
            <person name="Murdoch R.W."/>
            <person name="Higgins S."/>
            <person name="Loffler F."/>
        </authorList>
    </citation>
    <scope>NUCLEOTIDE SEQUENCE</scope>
</reference>
<name>A0A645CGQ2_9ZZZZ</name>
<dbReference type="SMART" id="SM01092">
    <property type="entry name" value="CO_deh_flav_C"/>
    <property type="match status" value="1"/>
</dbReference>
<comment type="caution">
    <text evidence="3">The sequence shown here is derived from an EMBL/GenBank/DDBJ whole genome shotgun (WGS) entry which is preliminary data.</text>
</comment>
<feature type="compositionally biased region" description="Polar residues" evidence="1">
    <location>
        <begin position="84"/>
        <end position="94"/>
    </location>
</feature>